<sequence length="37" mass="4121">MAGLNHTAANRFNVEWAAIGVALKTFFLDRTNLDIND</sequence>
<proteinExistence type="predicted"/>
<protein>
    <submittedName>
        <fullName evidence="1">Uncharacterized protein</fullName>
    </submittedName>
</protein>
<gene>
    <name evidence="1" type="ORF">ACPOL_1246</name>
</gene>
<dbReference type="AlphaFoldDB" id="A0A2Z5FVS0"/>
<dbReference type="Proteomes" id="UP000253606">
    <property type="component" value="Chromosome"/>
</dbReference>
<accession>A0A2Z5FVS0</accession>
<organism evidence="1 2">
    <name type="scientific">Acidisarcina polymorpha</name>
    <dbReference type="NCBI Taxonomy" id="2211140"/>
    <lineage>
        <taxon>Bacteria</taxon>
        <taxon>Pseudomonadati</taxon>
        <taxon>Acidobacteriota</taxon>
        <taxon>Terriglobia</taxon>
        <taxon>Terriglobales</taxon>
        <taxon>Acidobacteriaceae</taxon>
        <taxon>Acidisarcina</taxon>
    </lineage>
</organism>
<reference evidence="1 2" key="1">
    <citation type="journal article" date="2018" name="Front. Microbiol.">
        <title>Hydrolytic Capabilities as a Key to Environmental Success: Chitinolytic and Cellulolytic Acidobacteria From Acidic Sub-arctic Soils and Boreal Peatlands.</title>
        <authorList>
            <person name="Belova S.E."/>
            <person name="Ravin N.V."/>
            <person name="Pankratov T.A."/>
            <person name="Rakitin A.L."/>
            <person name="Ivanova A.A."/>
            <person name="Beletsky A.V."/>
            <person name="Mardanov A.V."/>
            <person name="Sinninghe Damste J.S."/>
            <person name="Dedysh S.N."/>
        </authorList>
    </citation>
    <scope>NUCLEOTIDE SEQUENCE [LARGE SCALE GENOMIC DNA]</scope>
    <source>
        <strain evidence="1 2">SBC82</strain>
    </source>
</reference>
<dbReference type="EMBL" id="CP030840">
    <property type="protein sequence ID" value="AXC10594.1"/>
    <property type="molecule type" value="Genomic_DNA"/>
</dbReference>
<keyword evidence="2" id="KW-1185">Reference proteome</keyword>
<evidence type="ECO:0000313" key="1">
    <source>
        <dbReference type="EMBL" id="AXC10594.1"/>
    </source>
</evidence>
<name>A0A2Z5FVS0_9BACT</name>
<dbReference type="KEGG" id="abas:ACPOL_1246"/>
<evidence type="ECO:0000313" key="2">
    <source>
        <dbReference type="Proteomes" id="UP000253606"/>
    </source>
</evidence>